<dbReference type="Pfam" id="PF15251">
    <property type="entry name" value="TAPR1-like"/>
    <property type="match status" value="1"/>
</dbReference>
<reference evidence="2 3" key="1">
    <citation type="submission" date="2016-07" db="EMBL/GenBank/DDBJ databases">
        <title>Pervasive Adenine N6-methylation of Active Genes in Fungi.</title>
        <authorList>
            <consortium name="DOE Joint Genome Institute"/>
            <person name="Mondo S.J."/>
            <person name="Dannebaum R.O."/>
            <person name="Kuo R.C."/>
            <person name="Labutti K."/>
            <person name="Haridas S."/>
            <person name="Kuo A."/>
            <person name="Salamov A."/>
            <person name="Ahrendt S.R."/>
            <person name="Lipzen A."/>
            <person name="Sullivan W."/>
            <person name="Andreopoulos W.B."/>
            <person name="Clum A."/>
            <person name="Lindquist E."/>
            <person name="Daum C."/>
            <person name="Ramamoorthy G.K."/>
            <person name="Gryganskyi A."/>
            <person name="Culley D."/>
            <person name="Magnuson J.K."/>
            <person name="James T.Y."/>
            <person name="O'Malley M.A."/>
            <person name="Stajich J.E."/>
            <person name="Spatafora J.W."/>
            <person name="Visel A."/>
            <person name="Grigoriev I.V."/>
        </authorList>
    </citation>
    <scope>NUCLEOTIDE SEQUENCE [LARGE SCALE GENOMIC DNA]</scope>
    <source>
        <strain evidence="2 3">CBS 931.73</strain>
    </source>
</reference>
<evidence type="ECO:0000313" key="2">
    <source>
        <dbReference type="EMBL" id="ORX96137.1"/>
    </source>
</evidence>
<evidence type="ECO:0000313" key="3">
    <source>
        <dbReference type="Proteomes" id="UP000193498"/>
    </source>
</evidence>
<name>A0A1Y1YDR6_9FUNG</name>
<dbReference type="EMBL" id="MCFE01000160">
    <property type="protein sequence ID" value="ORX96137.1"/>
    <property type="molecule type" value="Genomic_DNA"/>
</dbReference>
<gene>
    <name evidence="2" type="ORF">K493DRAFT_314652</name>
</gene>
<dbReference type="PANTHER" id="PTHR38645:SF1">
    <property type="entry name" value="YALI0F12243P"/>
    <property type="match status" value="1"/>
</dbReference>
<feature type="region of interest" description="Disordered" evidence="1">
    <location>
        <begin position="173"/>
        <end position="226"/>
    </location>
</feature>
<dbReference type="InterPro" id="IPR029196">
    <property type="entry name" value="HAPSTR1-like"/>
</dbReference>
<dbReference type="AlphaFoldDB" id="A0A1Y1YDR6"/>
<evidence type="ECO:0000256" key="1">
    <source>
        <dbReference type="SAM" id="MobiDB-lite"/>
    </source>
</evidence>
<dbReference type="OrthoDB" id="21418at2759"/>
<keyword evidence="3" id="KW-1185">Reference proteome</keyword>
<comment type="caution">
    <text evidence="2">The sequence shown here is derived from an EMBL/GenBank/DDBJ whole genome shotgun (WGS) entry which is preliminary data.</text>
</comment>
<organism evidence="2 3">
    <name type="scientific">Basidiobolus meristosporus CBS 931.73</name>
    <dbReference type="NCBI Taxonomy" id="1314790"/>
    <lineage>
        <taxon>Eukaryota</taxon>
        <taxon>Fungi</taxon>
        <taxon>Fungi incertae sedis</taxon>
        <taxon>Zoopagomycota</taxon>
        <taxon>Entomophthoromycotina</taxon>
        <taxon>Basidiobolomycetes</taxon>
        <taxon>Basidiobolales</taxon>
        <taxon>Basidiobolaceae</taxon>
        <taxon>Basidiobolus</taxon>
    </lineage>
</organism>
<sequence>MNPNGTHVEPSGTGDLSPEQALLSSFKSAATAVTQMYKDSMKQNRKSYQAGYEQCLQDLIGYISSHNNVQSQRARGEPQLRNSFIPASDLLAFTREKYSQVHTDATNSENFHNQRETQTAQGYQGAQSGVERHNVPMTPPFSANNQANFMAPTSNTNPFQGFEFESLHAEEPDTSFEMDHPKRRFNPSPERNFSARDTNGGLIFEPPYKRNRPRYEDPVGRNKHFF</sequence>
<dbReference type="Proteomes" id="UP000193498">
    <property type="component" value="Unassembled WGS sequence"/>
</dbReference>
<dbReference type="InParanoid" id="A0A1Y1YDR6"/>
<protein>
    <submittedName>
        <fullName evidence="2">Uncharacterized protein</fullName>
    </submittedName>
</protein>
<proteinExistence type="predicted"/>
<dbReference type="PANTHER" id="PTHR38645">
    <property type="entry name" value="CHROMOSOME 9, WHOLE GENOME SHOTGUN SEQUENCE"/>
    <property type="match status" value="1"/>
</dbReference>
<accession>A0A1Y1YDR6</accession>